<comment type="caution">
    <text evidence="3">The sequence shown here is derived from an EMBL/GenBank/DDBJ whole genome shotgun (WGS) entry which is preliminary data.</text>
</comment>
<proteinExistence type="predicted"/>
<keyword evidence="4" id="KW-1185">Reference proteome</keyword>
<name>A0A372MBT3_9ACTN</name>
<evidence type="ECO:0000313" key="3">
    <source>
        <dbReference type="EMBL" id="RFU88398.1"/>
    </source>
</evidence>
<accession>A0A372MBT3</accession>
<gene>
    <name evidence="3" type="ORF">DY218_01670</name>
</gene>
<organism evidence="3 4">
    <name type="scientific">Streptomyces triticagri</name>
    <dbReference type="NCBI Taxonomy" id="2293568"/>
    <lineage>
        <taxon>Bacteria</taxon>
        <taxon>Bacillati</taxon>
        <taxon>Actinomycetota</taxon>
        <taxon>Actinomycetes</taxon>
        <taxon>Kitasatosporales</taxon>
        <taxon>Streptomycetaceae</taxon>
        <taxon>Streptomyces</taxon>
    </lineage>
</organism>
<dbReference type="Pfam" id="PF24553">
    <property type="entry name" value="Rv0428c_C"/>
    <property type="match status" value="1"/>
</dbReference>
<dbReference type="SUPFAM" id="SSF55729">
    <property type="entry name" value="Acyl-CoA N-acyltransferases (Nat)"/>
    <property type="match status" value="1"/>
</dbReference>
<sequence>MKITGGGRLEVQINPDDVGKRVSVRRRYAAENGTEKFTDTVGVLTSWTEGVLVITRRTGQDVRIEESSLVAGKVVPAAPARRRGPAASFEELAPVMARAWQPVESERIGAWELRAAAAPRPVGTAVGTATGTPVGVPRAGGAPRSGFTRRANSLLPLGDPGVPFDDALAATRAWYAARDLPAYAQLATGGGAARGETAGGPQEELAEWFAARGWVREVTAQVLTGALAPVGDVAGVPVDAVRLSRSCDADWLRRYQRAGEPGPHVLRVLGSGPSVWFATVDGDGPVPAAIGRCVVDGRWAGFMAVEVDDGRRREGLGTAVMAALARRALDEGASAAWLQVEEDNTAARALYDGLGFTVHHLYSHFRAPEDDVHARVAPEDVDRFRSH</sequence>
<dbReference type="InterPro" id="IPR016181">
    <property type="entry name" value="Acyl_CoA_acyltransferase"/>
</dbReference>
<dbReference type="OrthoDB" id="9775595at2"/>
<dbReference type="EMBL" id="QUAK01000012">
    <property type="protein sequence ID" value="RFU88398.1"/>
    <property type="molecule type" value="Genomic_DNA"/>
</dbReference>
<reference evidence="3 4" key="1">
    <citation type="submission" date="2018-08" db="EMBL/GenBank/DDBJ databases">
        <title>Isolation, diversity and antifungal activity of Actinobacteria from wheat.</title>
        <authorList>
            <person name="Han C."/>
        </authorList>
    </citation>
    <scope>NUCLEOTIDE SEQUENCE [LARGE SCALE GENOMIC DNA]</scope>
    <source>
        <strain evidence="3 4">NEAU-YY421</strain>
    </source>
</reference>
<dbReference type="Gene3D" id="3.40.630.30">
    <property type="match status" value="1"/>
</dbReference>
<dbReference type="PROSITE" id="PS51186">
    <property type="entry name" value="GNAT"/>
    <property type="match status" value="1"/>
</dbReference>
<feature type="domain" description="N-acetyltransferase" evidence="2">
    <location>
        <begin position="239"/>
        <end position="379"/>
    </location>
</feature>
<evidence type="ECO:0000313" key="4">
    <source>
        <dbReference type="Proteomes" id="UP000263094"/>
    </source>
</evidence>
<feature type="region of interest" description="Disordered" evidence="1">
    <location>
        <begin position="124"/>
        <end position="145"/>
    </location>
</feature>
<dbReference type="AlphaFoldDB" id="A0A372MBT3"/>
<feature type="compositionally biased region" description="Low complexity" evidence="1">
    <location>
        <begin position="124"/>
        <end position="137"/>
    </location>
</feature>
<dbReference type="InterPro" id="IPR000182">
    <property type="entry name" value="GNAT_dom"/>
</dbReference>
<dbReference type="GO" id="GO:0016747">
    <property type="term" value="F:acyltransferase activity, transferring groups other than amino-acyl groups"/>
    <property type="evidence" value="ECO:0007669"/>
    <property type="project" value="InterPro"/>
</dbReference>
<dbReference type="Proteomes" id="UP000263094">
    <property type="component" value="Unassembled WGS sequence"/>
</dbReference>
<keyword evidence="3" id="KW-0808">Transferase</keyword>
<dbReference type="InterPro" id="IPR056935">
    <property type="entry name" value="Rv0428c-like_C"/>
</dbReference>
<dbReference type="RefSeq" id="WP_128554066.1">
    <property type="nucleotide sequence ID" value="NZ_QUAK01000012.1"/>
</dbReference>
<dbReference type="Pfam" id="PF24551">
    <property type="entry name" value="SH3_Rv0428c"/>
    <property type="match status" value="1"/>
</dbReference>
<protein>
    <submittedName>
        <fullName evidence="3">GNAT family N-acetyltransferase</fullName>
    </submittedName>
</protein>
<evidence type="ECO:0000259" key="2">
    <source>
        <dbReference type="PROSITE" id="PS51186"/>
    </source>
</evidence>
<evidence type="ECO:0000256" key="1">
    <source>
        <dbReference type="SAM" id="MobiDB-lite"/>
    </source>
</evidence>
<dbReference type="InterPro" id="IPR056934">
    <property type="entry name" value="SH3_Rv0428c"/>
</dbReference>